<dbReference type="GO" id="GO:0005886">
    <property type="term" value="C:plasma membrane"/>
    <property type="evidence" value="ECO:0007669"/>
    <property type="project" value="TreeGrafter"/>
</dbReference>
<evidence type="ECO:0000313" key="8">
    <source>
        <dbReference type="EMBL" id="CAE8628080.1"/>
    </source>
</evidence>
<feature type="transmembrane region" description="Helical" evidence="7">
    <location>
        <begin position="413"/>
        <end position="434"/>
    </location>
</feature>
<dbReference type="Pfam" id="PF01566">
    <property type="entry name" value="Nramp"/>
    <property type="match status" value="1"/>
</dbReference>
<keyword evidence="2" id="KW-0813">Transport</keyword>
<feature type="transmembrane region" description="Helical" evidence="7">
    <location>
        <begin position="172"/>
        <end position="191"/>
    </location>
</feature>
<evidence type="ECO:0000313" key="9">
    <source>
        <dbReference type="Proteomes" id="UP000654075"/>
    </source>
</evidence>
<feature type="transmembrane region" description="Helical" evidence="7">
    <location>
        <begin position="73"/>
        <end position="91"/>
    </location>
</feature>
<evidence type="ECO:0000256" key="2">
    <source>
        <dbReference type="ARBA" id="ARBA00022448"/>
    </source>
</evidence>
<dbReference type="PANTHER" id="PTHR11706">
    <property type="entry name" value="SOLUTE CARRIER PROTEIN FAMILY 11 MEMBER"/>
    <property type="match status" value="1"/>
</dbReference>
<keyword evidence="3 7" id="KW-0812">Transmembrane</keyword>
<name>A0A813GRY3_POLGL</name>
<evidence type="ECO:0000256" key="5">
    <source>
        <dbReference type="ARBA" id="ARBA00023136"/>
    </source>
</evidence>
<reference evidence="8" key="1">
    <citation type="submission" date="2021-02" db="EMBL/GenBank/DDBJ databases">
        <authorList>
            <person name="Dougan E. K."/>
            <person name="Rhodes N."/>
            <person name="Thang M."/>
            <person name="Chan C."/>
        </authorList>
    </citation>
    <scope>NUCLEOTIDE SEQUENCE</scope>
</reference>
<evidence type="ECO:0008006" key="10">
    <source>
        <dbReference type="Google" id="ProtNLM"/>
    </source>
</evidence>
<sequence>MSGCGFAELEEEASETDERQPLSQRKSRDDKEAWLSFSWSMVGPGLLCCLADTDAGCLLVAAQSGARWGYRLLPLQVVLIPVLFMAQELTVRLGVFTKQGHSACIRQHFGPGWCWFATVLLVFECICAMVSEMSGVAAVGRLWGLEQIASILLSAALIVTAVVALNYKQIEVIGITLGLFELTFVGTMAYYHPPLTDVISGSLKMETDPEYLKLIAANIGAVIMPWMIYFQQSAVVARRLVTQKDLSNERGSTLLGSILTQLIMIGALVTLAAVHKTKKDLHSMTDIVVSLEPALGQDSAKILVSFAFLGGSLCAAFVVSLAATWAICEAAQMEDPGAINESPVKAPHFYACFLAVVLAGIAILLGGVNVVKLNVMVELLDGVLMPVAVGFLYLLAISEALPPESRVTGLYKWVLGVVFSLCALVSLTSAFAGMTEIAQ</sequence>
<dbReference type="GO" id="GO:0005384">
    <property type="term" value="F:manganese ion transmembrane transporter activity"/>
    <property type="evidence" value="ECO:0007669"/>
    <property type="project" value="TreeGrafter"/>
</dbReference>
<feature type="transmembrane region" description="Helical" evidence="7">
    <location>
        <begin position="349"/>
        <end position="371"/>
    </location>
</feature>
<evidence type="ECO:0000256" key="7">
    <source>
        <dbReference type="SAM" id="Phobius"/>
    </source>
</evidence>
<comment type="subcellular location">
    <subcellularLocation>
        <location evidence="1">Membrane</location>
        <topology evidence="1">Multi-pass membrane protein</topology>
    </subcellularLocation>
</comment>
<dbReference type="GO" id="GO:0034755">
    <property type="term" value="P:iron ion transmembrane transport"/>
    <property type="evidence" value="ECO:0007669"/>
    <property type="project" value="TreeGrafter"/>
</dbReference>
<dbReference type="OrthoDB" id="409173at2759"/>
<feature type="region of interest" description="Disordered" evidence="6">
    <location>
        <begin position="1"/>
        <end position="27"/>
    </location>
</feature>
<dbReference type="GO" id="GO:0015086">
    <property type="term" value="F:cadmium ion transmembrane transporter activity"/>
    <property type="evidence" value="ECO:0007669"/>
    <property type="project" value="TreeGrafter"/>
</dbReference>
<proteinExistence type="predicted"/>
<protein>
    <recommendedName>
        <fullName evidence="10">Natural resistance-associated macrophage protein</fullName>
    </recommendedName>
</protein>
<accession>A0A813GRY3</accession>
<dbReference type="PANTHER" id="PTHR11706:SF33">
    <property type="entry name" value="NATURAL RESISTANCE-ASSOCIATED MACROPHAGE PROTEIN 2"/>
    <property type="match status" value="1"/>
</dbReference>
<feature type="transmembrane region" description="Helical" evidence="7">
    <location>
        <begin position="251"/>
        <end position="274"/>
    </location>
</feature>
<keyword evidence="9" id="KW-1185">Reference proteome</keyword>
<evidence type="ECO:0000256" key="1">
    <source>
        <dbReference type="ARBA" id="ARBA00004141"/>
    </source>
</evidence>
<evidence type="ECO:0000256" key="4">
    <source>
        <dbReference type="ARBA" id="ARBA00022989"/>
    </source>
</evidence>
<dbReference type="InterPro" id="IPR001046">
    <property type="entry name" value="NRAMP_fam"/>
</dbReference>
<feature type="transmembrane region" description="Helical" evidence="7">
    <location>
        <begin position="211"/>
        <end position="230"/>
    </location>
</feature>
<feature type="transmembrane region" description="Helical" evidence="7">
    <location>
        <begin position="143"/>
        <end position="165"/>
    </location>
</feature>
<keyword evidence="4 7" id="KW-1133">Transmembrane helix</keyword>
<gene>
    <name evidence="8" type="ORF">PGLA1383_LOCUS44776</name>
</gene>
<feature type="transmembrane region" description="Helical" evidence="7">
    <location>
        <begin position="302"/>
        <end position="328"/>
    </location>
</feature>
<feature type="transmembrane region" description="Helical" evidence="7">
    <location>
        <begin position="383"/>
        <end position="401"/>
    </location>
</feature>
<dbReference type="Proteomes" id="UP000654075">
    <property type="component" value="Unassembled WGS sequence"/>
</dbReference>
<organism evidence="8 9">
    <name type="scientific">Polarella glacialis</name>
    <name type="common">Dinoflagellate</name>
    <dbReference type="NCBI Taxonomy" id="89957"/>
    <lineage>
        <taxon>Eukaryota</taxon>
        <taxon>Sar</taxon>
        <taxon>Alveolata</taxon>
        <taxon>Dinophyceae</taxon>
        <taxon>Suessiales</taxon>
        <taxon>Suessiaceae</taxon>
        <taxon>Polarella</taxon>
    </lineage>
</organism>
<dbReference type="AlphaFoldDB" id="A0A813GRY3"/>
<comment type="caution">
    <text evidence="8">The sequence shown here is derived from an EMBL/GenBank/DDBJ whole genome shotgun (WGS) entry which is preliminary data.</text>
</comment>
<feature type="transmembrane region" description="Helical" evidence="7">
    <location>
        <begin position="112"/>
        <end position="131"/>
    </location>
</feature>
<keyword evidence="5 7" id="KW-0472">Membrane</keyword>
<dbReference type="EMBL" id="CAJNNV010029344">
    <property type="protein sequence ID" value="CAE8628080.1"/>
    <property type="molecule type" value="Genomic_DNA"/>
</dbReference>
<feature type="compositionally biased region" description="Basic and acidic residues" evidence="6">
    <location>
        <begin position="16"/>
        <end position="27"/>
    </location>
</feature>
<evidence type="ECO:0000256" key="3">
    <source>
        <dbReference type="ARBA" id="ARBA00022692"/>
    </source>
</evidence>
<evidence type="ECO:0000256" key="6">
    <source>
        <dbReference type="SAM" id="MobiDB-lite"/>
    </source>
</evidence>